<evidence type="ECO:0000313" key="4">
    <source>
        <dbReference type="Proteomes" id="UP000092460"/>
    </source>
</evidence>
<reference evidence="4" key="1">
    <citation type="submission" date="2015-01" db="EMBL/GenBank/DDBJ databases">
        <authorList>
            <person name="Aksoy S."/>
            <person name="Warren W."/>
            <person name="Wilson R.K."/>
        </authorList>
    </citation>
    <scope>NUCLEOTIDE SEQUENCE [LARGE SCALE GENOMIC DNA]</scope>
    <source>
        <strain evidence="4">IAEA</strain>
    </source>
</reference>
<keyword evidence="4" id="KW-1185">Reference proteome</keyword>
<protein>
    <submittedName>
        <fullName evidence="3">Uncharacterized protein</fullName>
    </submittedName>
</protein>
<feature type="compositionally biased region" description="Basic and acidic residues" evidence="2">
    <location>
        <begin position="56"/>
        <end position="74"/>
    </location>
</feature>
<keyword evidence="1" id="KW-0175">Coiled coil</keyword>
<proteinExistence type="predicted"/>
<feature type="region of interest" description="Disordered" evidence="2">
    <location>
        <begin position="48"/>
        <end position="83"/>
    </location>
</feature>
<accession>A0A1B0B819</accession>
<dbReference type="STRING" id="67801.A0A1B0B819"/>
<dbReference type="Proteomes" id="UP000092460">
    <property type="component" value="Unassembled WGS sequence"/>
</dbReference>
<dbReference type="VEuPathDB" id="VectorBase:GPPI021827"/>
<organism evidence="3 4">
    <name type="scientific">Glossina palpalis gambiensis</name>
    <dbReference type="NCBI Taxonomy" id="67801"/>
    <lineage>
        <taxon>Eukaryota</taxon>
        <taxon>Metazoa</taxon>
        <taxon>Ecdysozoa</taxon>
        <taxon>Arthropoda</taxon>
        <taxon>Hexapoda</taxon>
        <taxon>Insecta</taxon>
        <taxon>Pterygota</taxon>
        <taxon>Neoptera</taxon>
        <taxon>Endopterygota</taxon>
        <taxon>Diptera</taxon>
        <taxon>Brachycera</taxon>
        <taxon>Muscomorpha</taxon>
        <taxon>Hippoboscoidea</taxon>
        <taxon>Glossinidae</taxon>
        <taxon>Glossina</taxon>
    </lineage>
</organism>
<dbReference type="AlphaFoldDB" id="A0A1B0B819"/>
<name>A0A1B0B819_9MUSC</name>
<feature type="coiled-coil region" evidence="1">
    <location>
        <begin position="372"/>
        <end position="413"/>
    </location>
</feature>
<reference evidence="3" key="2">
    <citation type="submission" date="2020-05" db="UniProtKB">
        <authorList>
            <consortium name="EnsemblMetazoa"/>
        </authorList>
    </citation>
    <scope>IDENTIFICATION</scope>
    <source>
        <strain evidence="3">IAEA</strain>
    </source>
</reference>
<evidence type="ECO:0000256" key="1">
    <source>
        <dbReference type="SAM" id="Coils"/>
    </source>
</evidence>
<evidence type="ECO:0000256" key="2">
    <source>
        <dbReference type="SAM" id="MobiDB-lite"/>
    </source>
</evidence>
<dbReference type="EnsemblMetazoa" id="GPPI021827-RA">
    <property type="protein sequence ID" value="GPPI021827-PA"/>
    <property type="gene ID" value="GPPI021827"/>
</dbReference>
<evidence type="ECO:0000313" key="3">
    <source>
        <dbReference type="EnsemblMetazoa" id="GPPI021827-PA"/>
    </source>
</evidence>
<sequence>MQEDVIDVIRRPTSPITTSSYQLRADPRFCVTPHSTGMNLHKIAVRKRLRQTENSPLHERRSEKTEVITRRQDGHQPISKQSRALERPQILSICPLPKRSDVAISMGNRTQKRTLASLVICGFKYVLKTFAPSAIINLWSSSSVDTAASRAIKIPPKILCNQIMENFEKQIRKFSSSELFGSDAARFIGQLNEIFLGRLQHIDKAEPNNTHLRLITYQEWVDVLLKITESLVKNMEEMESEMSKRLDNVQCNVGCRRSQSNGLLQYRKDVDTLIKVIQNAYHNRCWDFQGIDFVTTSRSQVLGIHGVTEDLRNKGGSVEINKQVVVNELKQNVEKQPSVIKLQRKNKKLTIVQGLEASNKLKESENSLAAVVAEKQGEIEKLKQKLNSVEGEMRNAKKTIQFKERLIKELIDDLKNTNLTLTKTDVHDLLSETLKFLLKKS</sequence>
<dbReference type="EMBL" id="JXJN01009815">
    <property type="status" value="NOT_ANNOTATED_CDS"/>
    <property type="molecule type" value="Genomic_DNA"/>
</dbReference>